<comment type="caution">
    <text evidence="1">The sequence shown here is derived from an EMBL/GenBank/DDBJ whole genome shotgun (WGS) entry which is preliminary data.</text>
</comment>
<dbReference type="EMBL" id="JBBNAG010000012">
    <property type="protein sequence ID" value="KAK9089508.1"/>
    <property type="molecule type" value="Genomic_DNA"/>
</dbReference>
<organism evidence="1 2">
    <name type="scientific">Stephania cephalantha</name>
    <dbReference type="NCBI Taxonomy" id="152367"/>
    <lineage>
        <taxon>Eukaryota</taxon>
        <taxon>Viridiplantae</taxon>
        <taxon>Streptophyta</taxon>
        <taxon>Embryophyta</taxon>
        <taxon>Tracheophyta</taxon>
        <taxon>Spermatophyta</taxon>
        <taxon>Magnoliopsida</taxon>
        <taxon>Ranunculales</taxon>
        <taxon>Menispermaceae</taxon>
        <taxon>Menispermoideae</taxon>
        <taxon>Cissampelideae</taxon>
        <taxon>Stephania</taxon>
    </lineage>
</organism>
<keyword evidence="2" id="KW-1185">Reference proteome</keyword>
<evidence type="ECO:0000313" key="2">
    <source>
        <dbReference type="Proteomes" id="UP001419268"/>
    </source>
</evidence>
<name>A0AAP0EEE1_9MAGN</name>
<accession>A0AAP0EEE1</accession>
<reference evidence="1 2" key="1">
    <citation type="submission" date="2024-01" db="EMBL/GenBank/DDBJ databases">
        <title>Genome assemblies of Stephania.</title>
        <authorList>
            <person name="Yang L."/>
        </authorList>
    </citation>
    <scope>NUCLEOTIDE SEQUENCE [LARGE SCALE GENOMIC DNA]</scope>
    <source>
        <strain evidence="1">JXDWG</strain>
        <tissue evidence="1">Leaf</tissue>
    </source>
</reference>
<gene>
    <name evidence="1" type="ORF">Scep_028590</name>
</gene>
<dbReference type="AlphaFoldDB" id="A0AAP0EEE1"/>
<sequence length="52" mass="5926">MLVPPARTSAPLDAALTQILRYIDTFIDHVFGFELALEEIELVRSARYTVVY</sequence>
<dbReference type="Proteomes" id="UP001419268">
    <property type="component" value="Unassembled WGS sequence"/>
</dbReference>
<proteinExistence type="predicted"/>
<evidence type="ECO:0000313" key="1">
    <source>
        <dbReference type="EMBL" id="KAK9089508.1"/>
    </source>
</evidence>
<protein>
    <submittedName>
        <fullName evidence="1">Uncharacterized protein</fullName>
    </submittedName>
</protein>